<evidence type="ECO:0000313" key="2">
    <source>
        <dbReference type="EMBL" id="TDC07286.1"/>
    </source>
</evidence>
<feature type="signal peptide" evidence="1">
    <location>
        <begin position="1"/>
        <end position="29"/>
    </location>
</feature>
<organism evidence="2 3">
    <name type="scientific">Nonomuraea longispora</name>
    <dbReference type="NCBI Taxonomy" id="1848320"/>
    <lineage>
        <taxon>Bacteria</taxon>
        <taxon>Bacillati</taxon>
        <taxon>Actinomycetota</taxon>
        <taxon>Actinomycetes</taxon>
        <taxon>Streptosporangiales</taxon>
        <taxon>Streptosporangiaceae</taxon>
        <taxon>Nonomuraea</taxon>
    </lineage>
</organism>
<dbReference type="Pfam" id="PF05139">
    <property type="entry name" value="Erythro_esteras"/>
    <property type="match status" value="1"/>
</dbReference>
<proteinExistence type="predicted"/>
<dbReference type="SUPFAM" id="SSF159501">
    <property type="entry name" value="EreA/ChaN-like"/>
    <property type="match status" value="1"/>
</dbReference>
<reference evidence="2 3" key="1">
    <citation type="submission" date="2019-02" db="EMBL/GenBank/DDBJ databases">
        <title>Draft genome sequences of novel Actinobacteria.</title>
        <authorList>
            <person name="Sahin N."/>
            <person name="Ay H."/>
            <person name="Saygin H."/>
        </authorList>
    </citation>
    <scope>NUCLEOTIDE SEQUENCE [LARGE SCALE GENOMIC DNA]</scope>
    <source>
        <strain evidence="2 3">KC201</strain>
    </source>
</reference>
<dbReference type="PIRSF" id="PIRSF036794">
    <property type="entry name" value="UCP_erythr_ester"/>
    <property type="match status" value="1"/>
</dbReference>
<dbReference type="CDD" id="cd14728">
    <property type="entry name" value="Ere-like"/>
    <property type="match status" value="1"/>
</dbReference>
<keyword evidence="3" id="KW-1185">Reference proteome</keyword>
<dbReference type="GO" id="GO:0046677">
    <property type="term" value="P:response to antibiotic"/>
    <property type="evidence" value="ECO:0007669"/>
    <property type="project" value="InterPro"/>
</dbReference>
<dbReference type="RefSeq" id="WP_132332848.1">
    <property type="nucleotide sequence ID" value="NZ_SMJZ01000042.1"/>
</dbReference>
<comment type="caution">
    <text evidence="2">The sequence shown here is derived from an EMBL/GenBank/DDBJ whole genome shotgun (WGS) entry which is preliminary data.</text>
</comment>
<name>A0A4V2XKP1_9ACTN</name>
<dbReference type="InterPro" id="IPR007815">
    <property type="entry name" value="Emycin_Estase"/>
</dbReference>
<evidence type="ECO:0000256" key="1">
    <source>
        <dbReference type="SAM" id="SignalP"/>
    </source>
</evidence>
<dbReference type="PANTHER" id="PTHR31299">
    <property type="entry name" value="ESTERASE, PUTATIVE (AFU_ORTHOLOGUE AFUA_1G05850)-RELATED"/>
    <property type="match status" value="1"/>
</dbReference>
<accession>A0A4V2XKP1</accession>
<dbReference type="Gene3D" id="1.20.1440.30">
    <property type="entry name" value="Biosynthetic Protein domain"/>
    <property type="match status" value="1"/>
</dbReference>
<dbReference type="Gene3D" id="3.30.1870.10">
    <property type="entry name" value="EreA-like, domain 2"/>
    <property type="match status" value="1"/>
</dbReference>
<keyword evidence="1" id="KW-0732">Signal</keyword>
<dbReference type="AlphaFoldDB" id="A0A4V2XKP1"/>
<dbReference type="OrthoDB" id="9810066at2"/>
<evidence type="ECO:0000313" key="3">
    <source>
        <dbReference type="Proteomes" id="UP000295157"/>
    </source>
</evidence>
<dbReference type="InterPro" id="IPR014622">
    <property type="entry name" value="UCP036794_erythomycin"/>
</dbReference>
<dbReference type="Proteomes" id="UP000295157">
    <property type="component" value="Unassembled WGS sequence"/>
</dbReference>
<gene>
    <name evidence="2" type="ORF">E1267_13860</name>
</gene>
<sequence length="458" mass="50951">MLAPRVPRHSAALSAAVLAVTLASGCAGAQASQSAQANPMTTWIGDNAKRLKRTDASGSVADLASLRPIVKDAKVVALGEPSHGTHEQLTVRHRAIRYLVEELGFRTVAWEESWGSGVAIDRYVVTGKGDAREVVSQMGFQWRSEAMLGLVRWMREFNRDRADDDKVRFLGADVMEVRAIPFEEVRRYVKDVAPGRLKELDRDLRPIRYRGTLEAHFGWYFKQSPKQQRELVRHARAVKKLVDGLPAGMSRIDLDDAVQHATTILGFYESYAEQIAEVPEPVRDQYIADLIEGWQRRTGHRIVYNAANVHTTAAPRVTWQFPPDPSALRNKVMAGGHLRKRYGRSYISIGTVSHRGKILGGWELGPPSVFTVPPPGRAMIDHILGTAKHPNYLLDLRAKAPAQVRKWLAAPATMRIIGSAYDAKKDADYMMRIDSMGGGFDAILHLGRTTPTRLLNEG</sequence>
<dbReference type="PANTHER" id="PTHR31299:SF0">
    <property type="entry name" value="ESTERASE, PUTATIVE (AFU_ORTHOLOGUE AFUA_1G05850)-RELATED"/>
    <property type="match status" value="1"/>
</dbReference>
<dbReference type="PROSITE" id="PS51257">
    <property type="entry name" value="PROKAR_LIPOPROTEIN"/>
    <property type="match status" value="1"/>
</dbReference>
<protein>
    <submittedName>
        <fullName evidence="2">Erythromycin esterase family protein</fullName>
    </submittedName>
</protein>
<dbReference type="EMBL" id="SMJZ01000042">
    <property type="protein sequence ID" value="TDC07286.1"/>
    <property type="molecule type" value="Genomic_DNA"/>
</dbReference>
<dbReference type="Gene3D" id="3.40.1660.10">
    <property type="entry name" value="EreA-like (biosynthetic domain)"/>
    <property type="match status" value="1"/>
</dbReference>
<dbReference type="InterPro" id="IPR052036">
    <property type="entry name" value="Hydrolase/PRTase-associated"/>
</dbReference>
<feature type="chain" id="PRO_5039025398" evidence="1">
    <location>
        <begin position="30"/>
        <end position="458"/>
    </location>
</feature>